<sequence length="181" mass="20386">MCDRRTDRRRRQNQYVSSPFIYMDSTKGVKTTTFTIQTVSERHPGGQGDPNLLESFAGNNKTVVAIPDYRGFSDPYVVIQFCPEHIFPHVPIQETAIQKKTLNPTFDESFEFSVTAEQCKRRSAVLVFTVMDHDYVFQNDFAGEAYVSLADIPGVDGEDVTGFEALSVVTLPLMQPKHKGI</sequence>
<comment type="similarity">
    <text evidence="1">Belongs to the unc-13 family.</text>
</comment>
<proteinExistence type="inferred from homology"/>
<dbReference type="InterPro" id="IPR035892">
    <property type="entry name" value="C2_domain_sf"/>
</dbReference>
<dbReference type="Pfam" id="PF00168">
    <property type="entry name" value="C2"/>
    <property type="match status" value="1"/>
</dbReference>
<keyword evidence="5" id="KW-1185">Reference proteome</keyword>
<dbReference type="GO" id="GO:0099503">
    <property type="term" value="C:secretory vesicle"/>
    <property type="evidence" value="ECO:0007669"/>
    <property type="project" value="TreeGrafter"/>
</dbReference>
<gene>
    <name evidence="4" type="ORF">FSP39_012170</name>
</gene>
<dbReference type="InterPro" id="IPR052095">
    <property type="entry name" value="UNC-13_domain"/>
</dbReference>
<evidence type="ECO:0000256" key="1">
    <source>
        <dbReference type="ARBA" id="ARBA00005823"/>
    </source>
</evidence>
<reference evidence="4" key="1">
    <citation type="submission" date="2019-08" db="EMBL/GenBank/DDBJ databases">
        <title>The improved chromosome-level genome for the pearl oyster Pinctada fucata martensii using PacBio sequencing and Hi-C.</title>
        <authorList>
            <person name="Zheng Z."/>
        </authorList>
    </citation>
    <scope>NUCLEOTIDE SEQUENCE</scope>
    <source>
        <strain evidence="4">ZZ-2019</strain>
        <tissue evidence="4">Adductor muscle</tissue>
    </source>
</reference>
<dbReference type="PANTHER" id="PTHR45999">
    <property type="entry name" value="UNC-13-4A, ISOFORM B"/>
    <property type="match status" value="1"/>
</dbReference>
<organism evidence="4 5">
    <name type="scientific">Pinctada imbricata</name>
    <name type="common">Atlantic pearl-oyster</name>
    <name type="synonym">Pinctada martensii</name>
    <dbReference type="NCBI Taxonomy" id="66713"/>
    <lineage>
        <taxon>Eukaryota</taxon>
        <taxon>Metazoa</taxon>
        <taxon>Spiralia</taxon>
        <taxon>Lophotrochozoa</taxon>
        <taxon>Mollusca</taxon>
        <taxon>Bivalvia</taxon>
        <taxon>Autobranchia</taxon>
        <taxon>Pteriomorphia</taxon>
        <taxon>Pterioida</taxon>
        <taxon>Pterioidea</taxon>
        <taxon>Pteriidae</taxon>
        <taxon>Pinctada</taxon>
    </lineage>
</organism>
<evidence type="ECO:0000313" key="5">
    <source>
        <dbReference type="Proteomes" id="UP001186944"/>
    </source>
</evidence>
<dbReference type="SUPFAM" id="SSF49562">
    <property type="entry name" value="C2 domain (Calcium/lipid-binding domain, CaLB)"/>
    <property type="match status" value="1"/>
</dbReference>
<dbReference type="Proteomes" id="UP001186944">
    <property type="component" value="Unassembled WGS sequence"/>
</dbReference>
<comment type="caution">
    <text evidence="4">The sequence shown here is derived from an EMBL/GenBank/DDBJ whole genome shotgun (WGS) entry which is preliminary data.</text>
</comment>
<keyword evidence="2" id="KW-0268">Exocytosis</keyword>
<name>A0AA89BQP3_PINIB</name>
<evidence type="ECO:0000313" key="4">
    <source>
        <dbReference type="EMBL" id="KAK3090476.1"/>
    </source>
</evidence>
<dbReference type="GO" id="GO:0006887">
    <property type="term" value="P:exocytosis"/>
    <property type="evidence" value="ECO:0007669"/>
    <property type="project" value="UniProtKB-KW"/>
</dbReference>
<feature type="domain" description="C2" evidence="3">
    <location>
        <begin position="15"/>
        <end position="162"/>
    </location>
</feature>
<dbReference type="EMBL" id="VSWD01000010">
    <property type="protein sequence ID" value="KAK3090476.1"/>
    <property type="molecule type" value="Genomic_DNA"/>
</dbReference>
<evidence type="ECO:0000256" key="2">
    <source>
        <dbReference type="ARBA" id="ARBA00022483"/>
    </source>
</evidence>
<dbReference type="PANTHER" id="PTHR45999:SF4">
    <property type="entry name" value="UNC-13-4A, ISOFORM B"/>
    <property type="match status" value="1"/>
</dbReference>
<dbReference type="InterPro" id="IPR000008">
    <property type="entry name" value="C2_dom"/>
</dbReference>
<accession>A0AA89BQP3</accession>
<dbReference type="SMART" id="SM00239">
    <property type="entry name" value="C2"/>
    <property type="match status" value="1"/>
</dbReference>
<dbReference type="Gene3D" id="2.60.40.150">
    <property type="entry name" value="C2 domain"/>
    <property type="match status" value="1"/>
</dbReference>
<dbReference type="PROSITE" id="PS50004">
    <property type="entry name" value="C2"/>
    <property type="match status" value="1"/>
</dbReference>
<dbReference type="AlphaFoldDB" id="A0AA89BQP3"/>
<protein>
    <recommendedName>
        <fullName evidence="3">C2 domain-containing protein</fullName>
    </recommendedName>
</protein>
<evidence type="ECO:0000259" key="3">
    <source>
        <dbReference type="PROSITE" id="PS50004"/>
    </source>
</evidence>